<feature type="region of interest" description="Disordered" evidence="9">
    <location>
        <begin position="1"/>
        <end position="31"/>
    </location>
</feature>
<comment type="caution">
    <text evidence="11">The sequence shown here is derived from an EMBL/GenBank/DDBJ whole genome shotgun (WGS) entry which is preliminary data.</text>
</comment>
<dbReference type="PROSITE" id="PS00657">
    <property type="entry name" value="FORK_HEAD_1"/>
    <property type="match status" value="1"/>
</dbReference>
<comment type="function">
    <text evidence="6">Acts as a transcriptional repressor. May be involved in DNA damage-inducible cell cycle arrests (checkpoints).</text>
</comment>
<feature type="compositionally biased region" description="Low complexity" evidence="9">
    <location>
        <begin position="91"/>
        <end position="136"/>
    </location>
</feature>
<reference evidence="11" key="1">
    <citation type="submission" date="2019-08" db="EMBL/GenBank/DDBJ databases">
        <title>The genome of the North American firefly Photinus pyralis.</title>
        <authorList>
            <consortium name="Photinus pyralis genome working group"/>
            <person name="Fallon T.R."/>
            <person name="Sander Lower S.E."/>
            <person name="Weng J.-K."/>
        </authorList>
    </citation>
    <scope>NUCLEOTIDE SEQUENCE</scope>
    <source>
        <strain evidence="11">TRF0915ILg1</strain>
        <tissue evidence="11">Whole body</tissue>
    </source>
</reference>
<keyword evidence="5 8" id="KW-0539">Nucleus</keyword>
<dbReference type="InterPro" id="IPR030456">
    <property type="entry name" value="TF_fork_head_CS_2"/>
</dbReference>
<evidence type="ECO:0000256" key="4">
    <source>
        <dbReference type="ARBA" id="ARBA00023163"/>
    </source>
</evidence>
<keyword evidence="12" id="KW-1185">Reference proteome</keyword>
<evidence type="ECO:0000256" key="9">
    <source>
        <dbReference type="SAM" id="MobiDB-lite"/>
    </source>
</evidence>
<dbReference type="Proteomes" id="UP000801492">
    <property type="component" value="Unassembled WGS sequence"/>
</dbReference>
<keyword evidence="4" id="KW-0804">Transcription</keyword>
<accession>A0A8K0C8D8</accession>
<evidence type="ECO:0000256" key="3">
    <source>
        <dbReference type="ARBA" id="ARBA00023125"/>
    </source>
</evidence>
<dbReference type="PANTHER" id="PTHR13962">
    <property type="entry name" value="FORKHEAD BOX PROTEIN N3-LIKE PROTEIN-RELATED"/>
    <property type="match status" value="1"/>
</dbReference>
<dbReference type="GO" id="GO:0003700">
    <property type="term" value="F:DNA-binding transcription factor activity"/>
    <property type="evidence" value="ECO:0007669"/>
    <property type="project" value="InterPro"/>
</dbReference>
<dbReference type="InterPro" id="IPR036388">
    <property type="entry name" value="WH-like_DNA-bd_sf"/>
</dbReference>
<dbReference type="GO" id="GO:0000987">
    <property type="term" value="F:cis-regulatory region sequence-specific DNA binding"/>
    <property type="evidence" value="ECO:0007669"/>
    <property type="project" value="TreeGrafter"/>
</dbReference>
<feature type="region of interest" description="Disordered" evidence="9">
    <location>
        <begin position="75"/>
        <end position="149"/>
    </location>
</feature>
<dbReference type="GO" id="GO:0005634">
    <property type="term" value="C:nucleus"/>
    <property type="evidence" value="ECO:0007669"/>
    <property type="project" value="UniProtKB-SubCell"/>
</dbReference>
<evidence type="ECO:0000313" key="12">
    <source>
        <dbReference type="Proteomes" id="UP000801492"/>
    </source>
</evidence>
<dbReference type="InterPro" id="IPR018122">
    <property type="entry name" value="TF_fork_head_CS_1"/>
</dbReference>
<dbReference type="InterPro" id="IPR036390">
    <property type="entry name" value="WH_DNA-bd_sf"/>
</dbReference>
<evidence type="ECO:0000256" key="6">
    <source>
        <dbReference type="ARBA" id="ARBA00034657"/>
    </source>
</evidence>
<dbReference type="PRINTS" id="PR00053">
    <property type="entry name" value="FORKHEAD"/>
</dbReference>
<gene>
    <name evidence="11" type="ORF">ILUMI_24845</name>
</gene>
<dbReference type="InterPro" id="IPR001766">
    <property type="entry name" value="Fork_head_dom"/>
</dbReference>
<dbReference type="CDD" id="cd20059">
    <property type="entry name" value="FH_FOXN3"/>
    <property type="match status" value="1"/>
</dbReference>
<evidence type="ECO:0000256" key="2">
    <source>
        <dbReference type="ARBA" id="ARBA00023015"/>
    </source>
</evidence>
<comment type="subcellular location">
    <subcellularLocation>
        <location evidence="1 8">Nucleus</location>
    </subcellularLocation>
</comment>
<dbReference type="PANTHER" id="PTHR13962:SF22">
    <property type="entry name" value="FORKHEAD BOX PROTEIN N3-LIKE PROTEIN"/>
    <property type="match status" value="1"/>
</dbReference>
<feature type="DNA-binding region" description="Fork-head" evidence="8">
    <location>
        <begin position="158"/>
        <end position="243"/>
    </location>
</feature>
<feature type="region of interest" description="Disordered" evidence="9">
    <location>
        <begin position="447"/>
        <end position="471"/>
    </location>
</feature>
<protein>
    <recommendedName>
        <fullName evidence="7">Forkhead box protein N3</fullName>
    </recommendedName>
</protein>
<evidence type="ECO:0000256" key="5">
    <source>
        <dbReference type="ARBA" id="ARBA00023242"/>
    </source>
</evidence>
<dbReference type="InterPro" id="IPR047119">
    <property type="entry name" value="FOXN2/3-like"/>
</dbReference>
<keyword evidence="3 8" id="KW-0238">DNA-binding</keyword>
<sequence>MSPERSGSPQEQALAPKMSVPASPVAGTPAREAESPLALLLAVAQSQSNRATDDDLTSLSWLHERDVLKGINLVNPSPSNSVHTTPVKAYNSNNNQILSNQSPTSDFIDDSSISAAESSGSSLNSPTPYQNNQQQNGTQRNKHPHNVPYDPMVHTSSKPPYSFSCLIFMAIEDSEQKALPVKEIYAWILEHFPYFRNAPTGWKNSVRHNLSLNKCFQKVEKAPNLGKGSLWTVDPQFRPNLLQALTRSPFHPCSTLDPTAYFNNNRPASSDKNGPCRLPNPELFPYLSRTLAASEMKHQVKLETSDDSLDAVDAAAVMLSLKNGPRYRHRKEKVAFQVITNSPSEDHTYSASENLTISTDEAFESDDEKYSKTNVRRKIDFEDEEERKIQEGAETLLNLAGITTRKRYNSQSIDYTHKRRKSNNQFVIPDTAYEKPTQFRPRLLRTKKKDKISHNNNNNNNNNTVQVEDEWVKHRRELEEGQKR</sequence>
<evidence type="ECO:0000313" key="11">
    <source>
        <dbReference type="EMBL" id="KAF2881329.1"/>
    </source>
</evidence>
<feature type="compositionally biased region" description="Polar residues" evidence="9">
    <location>
        <begin position="75"/>
        <end position="84"/>
    </location>
</feature>
<dbReference type="Pfam" id="PF00250">
    <property type="entry name" value="Forkhead"/>
    <property type="match status" value="1"/>
</dbReference>
<keyword evidence="2" id="KW-0805">Transcription regulation</keyword>
<dbReference type="EMBL" id="VTPC01090754">
    <property type="protein sequence ID" value="KAF2881329.1"/>
    <property type="molecule type" value="Genomic_DNA"/>
</dbReference>
<dbReference type="PROSITE" id="PS00658">
    <property type="entry name" value="FORK_HEAD_2"/>
    <property type="match status" value="1"/>
</dbReference>
<feature type="compositionally biased region" description="Polar residues" evidence="9">
    <location>
        <begin position="1"/>
        <end position="11"/>
    </location>
</feature>
<dbReference type="SMART" id="SM00339">
    <property type="entry name" value="FH"/>
    <property type="match status" value="1"/>
</dbReference>
<dbReference type="AlphaFoldDB" id="A0A8K0C8D8"/>
<dbReference type="InterPro" id="IPR047404">
    <property type="entry name" value="FH_FOXN3"/>
</dbReference>
<proteinExistence type="predicted"/>
<dbReference type="SUPFAM" id="SSF46785">
    <property type="entry name" value="Winged helix' DNA-binding domain"/>
    <property type="match status" value="1"/>
</dbReference>
<name>A0A8K0C8D8_IGNLU</name>
<feature type="domain" description="Fork-head" evidence="10">
    <location>
        <begin position="158"/>
        <end position="243"/>
    </location>
</feature>
<dbReference type="OrthoDB" id="5954824at2759"/>
<evidence type="ECO:0000256" key="1">
    <source>
        <dbReference type="ARBA" id="ARBA00004123"/>
    </source>
</evidence>
<evidence type="ECO:0000259" key="10">
    <source>
        <dbReference type="PROSITE" id="PS50039"/>
    </source>
</evidence>
<dbReference type="Gene3D" id="1.10.10.10">
    <property type="entry name" value="Winged helix-like DNA-binding domain superfamily/Winged helix DNA-binding domain"/>
    <property type="match status" value="1"/>
</dbReference>
<evidence type="ECO:0000256" key="8">
    <source>
        <dbReference type="PROSITE-ProRule" id="PRU00089"/>
    </source>
</evidence>
<dbReference type="PROSITE" id="PS50039">
    <property type="entry name" value="FORK_HEAD_3"/>
    <property type="match status" value="1"/>
</dbReference>
<evidence type="ECO:0000256" key="7">
    <source>
        <dbReference type="ARBA" id="ARBA00034870"/>
    </source>
</evidence>
<organism evidence="11 12">
    <name type="scientific">Ignelater luminosus</name>
    <name type="common">Cucubano</name>
    <name type="synonym">Pyrophorus luminosus</name>
    <dbReference type="NCBI Taxonomy" id="2038154"/>
    <lineage>
        <taxon>Eukaryota</taxon>
        <taxon>Metazoa</taxon>
        <taxon>Ecdysozoa</taxon>
        <taxon>Arthropoda</taxon>
        <taxon>Hexapoda</taxon>
        <taxon>Insecta</taxon>
        <taxon>Pterygota</taxon>
        <taxon>Neoptera</taxon>
        <taxon>Endopterygota</taxon>
        <taxon>Coleoptera</taxon>
        <taxon>Polyphaga</taxon>
        <taxon>Elateriformia</taxon>
        <taxon>Elateroidea</taxon>
        <taxon>Elateridae</taxon>
        <taxon>Agrypninae</taxon>
        <taxon>Pyrophorini</taxon>
        <taxon>Ignelater</taxon>
    </lineage>
</organism>